<dbReference type="Pfam" id="PF20033">
    <property type="entry name" value="DUF6438"/>
    <property type="match status" value="1"/>
</dbReference>
<organism evidence="3 4">
    <name type="scientific">Mucilaginibacter corticis</name>
    <dbReference type="NCBI Taxonomy" id="2597670"/>
    <lineage>
        <taxon>Bacteria</taxon>
        <taxon>Pseudomonadati</taxon>
        <taxon>Bacteroidota</taxon>
        <taxon>Sphingobacteriia</taxon>
        <taxon>Sphingobacteriales</taxon>
        <taxon>Sphingobacteriaceae</taxon>
        <taxon>Mucilaginibacter</taxon>
    </lineage>
</organism>
<keyword evidence="1" id="KW-0732">Signal</keyword>
<protein>
    <recommendedName>
        <fullName evidence="2">DUF6438 domain-containing protein</fullName>
    </recommendedName>
</protein>
<dbReference type="InterPro" id="IPR045497">
    <property type="entry name" value="DUF6438"/>
</dbReference>
<proteinExistence type="predicted"/>
<comment type="caution">
    <text evidence="3">The sequence shown here is derived from an EMBL/GenBank/DDBJ whole genome shotgun (WGS) entry which is preliminary data.</text>
</comment>
<dbReference type="AlphaFoldDB" id="A0A556MKN0"/>
<accession>A0A556MKN0</accession>
<gene>
    <name evidence="3" type="ORF">FO440_11940</name>
</gene>
<feature type="signal peptide" evidence="1">
    <location>
        <begin position="1"/>
        <end position="19"/>
    </location>
</feature>
<feature type="domain" description="DUF6438" evidence="2">
    <location>
        <begin position="247"/>
        <end position="322"/>
    </location>
</feature>
<dbReference type="EMBL" id="VLPK01000002">
    <property type="protein sequence ID" value="TSJ40460.1"/>
    <property type="molecule type" value="Genomic_DNA"/>
</dbReference>
<dbReference type="RefSeq" id="WP_144248498.1">
    <property type="nucleotide sequence ID" value="NZ_VLPK01000002.1"/>
</dbReference>
<reference evidence="3 4" key="1">
    <citation type="submission" date="2019-07" db="EMBL/GenBank/DDBJ databases">
        <authorList>
            <person name="Huq M.A."/>
        </authorList>
    </citation>
    <scope>NUCLEOTIDE SEQUENCE [LARGE SCALE GENOMIC DNA]</scope>
    <source>
        <strain evidence="3 4">MAH-19</strain>
    </source>
</reference>
<dbReference type="OrthoDB" id="7172369at2"/>
<evidence type="ECO:0000256" key="1">
    <source>
        <dbReference type="SAM" id="SignalP"/>
    </source>
</evidence>
<evidence type="ECO:0000313" key="3">
    <source>
        <dbReference type="EMBL" id="TSJ40460.1"/>
    </source>
</evidence>
<evidence type="ECO:0000313" key="4">
    <source>
        <dbReference type="Proteomes" id="UP000318733"/>
    </source>
</evidence>
<name>A0A556MKN0_9SPHI</name>
<keyword evidence="4" id="KW-1185">Reference proteome</keyword>
<feature type="chain" id="PRO_5022235844" description="DUF6438 domain-containing protein" evidence="1">
    <location>
        <begin position="20"/>
        <end position="332"/>
    </location>
</feature>
<dbReference type="Proteomes" id="UP000318733">
    <property type="component" value="Unassembled WGS sequence"/>
</dbReference>
<sequence length="332" mass="38385">MRNLLCLLFLLLCSISAFANKVDELKTDSDVVKFLKPLQESFNYIGAPQLKIFSTEEIVKVSNCDSLVSTWNIKNWQKIDLNNDNRTDLMAIVSWYYSFCNFIAIDKGNNTFQLIQIGQSANIEGCQLIDAINYHDQPLIEFHGSHPKGRKDFLKKNKWLPNTDTLIYKYGNFVEFNKESSNYKIDSITFSSLWGWYGWEGTPKKNPEYVDRVMKIDRSGRAILTNNKEFVYYVLAKGQKKPRDPSTVSGIFKTKIKQADLEEIYNLINYLSIKKLKDTYAVGWTDDTSSYIRIKFTDGSVKYIADYGGVGTYGLRNLFSKFYALIKTQDWK</sequence>
<evidence type="ECO:0000259" key="2">
    <source>
        <dbReference type="Pfam" id="PF20033"/>
    </source>
</evidence>